<dbReference type="OrthoDB" id="70840at2"/>
<keyword evidence="3" id="KW-1185">Reference proteome</keyword>
<name>A0A1S1Q478_9ACTN</name>
<dbReference type="CDD" id="cd04301">
    <property type="entry name" value="NAT_SF"/>
    <property type="match status" value="1"/>
</dbReference>
<dbReference type="PROSITE" id="PS51186">
    <property type="entry name" value="GNAT"/>
    <property type="match status" value="1"/>
</dbReference>
<feature type="domain" description="N-acetyltransferase" evidence="1">
    <location>
        <begin position="7"/>
        <end position="150"/>
    </location>
</feature>
<dbReference type="InterPro" id="IPR000182">
    <property type="entry name" value="GNAT_dom"/>
</dbReference>
<dbReference type="Gene3D" id="3.40.630.30">
    <property type="match status" value="1"/>
</dbReference>
<dbReference type="SUPFAM" id="SSF55729">
    <property type="entry name" value="Acyl-CoA N-acyltransferases (Nat)"/>
    <property type="match status" value="1"/>
</dbReference>
<proteinExistence type="predicted"/>
<evidence type="ECO:0000313" key="2">
    <source>
        <dbReference type="EMBL" id="OHV28291.1"/>
    </source>
</evidence>
<dbReference type="Proteomes" id="UP000179769">
    <property type="component" value="Unassembled WGS sequence"/>
</dbReference>
<accession>A0A1S1Q478</accession>
<evidence type="ECO:0000259" key="1">
    <source>
        <dbReference type="PROSITE" id="PS51186"/>
    </source>
</evidence>
<reference evidence="3" key="1">
    <citation type="submission" date="2016-07" db="EMBL/GenBank/DDBJ databases">
        <title>Frankia sp. NRRL B-16219 Genome sequencing.</title>
        <authorList>
            <person name="Ghodhbane-Gtari F."/>
            <person name="Swanson E."/>
            <person name="Gueddou A."/>
            <person name="Louati M."/>
            <person name="Nouioui I."/>
            <person name="Hezbri K."/>
            <person name="Abebe-Akele F."/>
            <person name="Simpson S."/>
            <person name="Morris K."/>
            <person name="Thomas K."/>
            <person name="Gtari M."/>
            <person name="Tisa L.S."/>
        </authorList>
    </citation>
    <scope>NUCLEOTIDE SEQUENCE [LARGE SCALE GENOMIC DNA]</scope>
    <source>
        <strain evidence="3">NRRL B-16219</strain>
    </source>
</reference>
<dbReference type="InterPro" id="IPR016181">
    <property type="entry name" value="Acyl_CoA_acyltransferase"/>
</dbReference>
<keyword evidence="2" id="KW-0808">Transferase</keyword>
<sequence>MTSQIREILPPATASAFPALSQLRPTLVGTADFVRIVDEVQRLEGYRLVGVFERGQPSALAVAGFRVRHSLSAGRFLYVDDLSTIASARRQGYARRLLDWLLDEARQLECAQVHLDSGVGLDRADAHRLYLNTGMTITAHHFAVPLRPAT</sequence>
<dbReference type="AlphaFoldDB" id="A0A1S1Q478"/>
<evidence type="ECO:0000313" key="3">
    <source>
        <dbReference type="Proteomes" id="UP000179769"/>
    </source>
</evidence>
<dbReference type="EMBL" id="MAXA01000213">
    <property type="protein sequence ID" value="OHV28291.1"/>
    <property type="molecule type" value="Genomic_DNA"/>
</dbReference>
<organism evidence="2 3">
    <name type="scientific">Parafrankia soli</name>
    <dbReference type="NCBI Taxonomy" id="2599596"/>
    <lineage>
        <taxon>Bacteria</taxon>
        <taxon>Bacillati</taxon>
        <taxon>Actinomycetota</taxon>
        <taxon>Actinomycetes</taxon>
        <taxon>Frankiales</taxon>
        <taxon>Frankiaceae</taxon>
        <taxon>Parafrankia</taxon>
    </lineage>
</organism>
<dbReference type="GO" id="GO:0016747">
    <property type="term" value="F:acyltransferase activity, transferring groups other than amino-acyl groups"/>
    <property type="evidence" value="ECO:0007669"/>
    <property type="project" value="InterPro"/>
</dbReference>
<gene>
    <name evidence="2" type="ORF">BBK14_03845</name>
</gene>
<dbReference type="Pfam" id="PF00583">
    <property type="entry name" value="Acetyltransf_1"/>
    <property type="match status" value="1"/>
</dbReference>
<protein>
    <submittedName>
        <fullName evidence="2">GCN5 family acetyltransferase</fullName>
    </submittedName>
</protein>
<comment type="caution">
    <text evidence="2">The sequence shown here is derived from an EMBL/GenBank/DDBJ whole genome shotgun (WGS) entry which is preliminary data.</text>
</comment>
<dbReference type="RefSeq" id="WP_071063692.1">
    <property type="nucleotide sequence ID" value="NZ_MAXA01000213.1"/>
</dbReference>